<feature type="compositionally biased region" description="Polar residues" evidence="1">
    <location>
        <begin position="1"/>
        <end position="10"/>
    </location>
</feature>
<keyword evidence="3" id="KW-1185">Reference proteome</keyword>
<dbReference type="AlphaFoldDB" id="A0AAV7J2S5"/>
<accession>A0AAV7J2S5</accession>
<comment type="caution">
    <text evidence="2">The sequence shown here is derived from an EMBL/GenBank/DDBJ whole genome shotgun (WGS) entry which is preliminary data.</text>
</comment>
<sequence>MLTELSCSDTQLRHDGSEQDVRQKERPVECKKNTHKLVTLAKTVALREPYWYGRTWHLSSPAESISGEQCRATGRACKYCTPRDEETFLRSMLYMSFSLMCITDLKLMYCRHM</sequence>
<evidence type="ECO:0000313" key="3">
    <source>
        <dbReference type="Proteomes" id="UP000826195"/>
    </source>
</evidence>
<proteinExistence type="predicted"/>
<organism evidence="2 3">
    <name type="scientific">Cotesia glomerata</name>
    <name type="common">Lepidopteran parasitic wasp</name>
    <name type="synonym">Apanteles glomeratus</name>
    <dbReference type="NCBI Taxonomy" id="32391"/>
    <lineage>
        <taxon>Eukaryota</taxon>
        <taxon>Metazoa</taxon>
        <taxon>Ecdysozoa</taxon>
        <taxon>Arthropoda</taxon>
        <taxon>Hexapoda</taxon>
        <taxon>Insecta</taxon>
        <taxon>Pterygota</taxon>
        <taxon>Neoptera</taxon>
        <taxon>Endopterygota</taxon>
        <taxon>Hymenoptera</taxon>
        <taxon>Apocrita</taxon>
        <taxon>Ichneumonoidea</taxon>
        <taxon>Braconidae</taxon>
        <taxon>Microgastrinae</taxon>
        <taxon>Cotesia</taxon>
    </lineage>
</organism>
<evidence type="ECO:0000256" key="1">
    <source>
        <dbReference type="SAM" id="MobiDB-lite"/>
    </source>
</evidence>
<protein>
    <submittedName>
        <fullName evidence="2">Uncharacterized protein</fullName>
    </submittedName>
</protein>
<dbReference type="Proteomes" id="UP000826195">
    <property type="component" value="Unassembled WGS sequence"/>
</dbReference>
<reference evidence="2 3" key="1">
    <citation type="journal article" date="2021" name="J. Hered.">
        <title>A chromosome-level genome assembly of the parasitoid wasp, Cotesia glomerata (Hymenoptera: Braconidae).</title>
        <authorList>
            <person name="Pinto B.J."/>
            <person name="Weis J.J."/>
            <person name="Gamble T."/>
            <person name="Ode P.J."/>
            <person name="Paul R."/>
            <person name="Zaspel J.M."/>
        </authorList>
    </citation>
    <scope>NUCLEOTIDE SEQUENCE [LARGE SCALE GENOMIC DNA]</scope>
    <source>
        <strain evidence="2">CgM1</strain>
    </source>
</reference>
<feature type="compositionally biased region" description="Basic and acidic residues" evidence="1">
    <location>
        <begin position="11"/>
        <end position="26"/>
    </location>
</feature>
<dbReference type="EMBL" id="JAHXZJ010000001">
    <property type="protein sequence ID" value="KAH0566940.1"/>
    <property type="molecule type" value="Genomic_DNA"/>
</dbReference>
<name>A0AAV7J2S5_COTGL</name>
<evidence type="ECO:0000313" key="2">
    <source>
        <dbReference type="EMBL" id="KAH0566940.1"/>
    </source>
</evidence>
<feature type="region of interest" description="Disordered" evidence="1">
    <location>
        <begin position="1"/>
        <end position="26"/>
    </location>
</feature>
<gene>
    <name evidence="2" type="ORF">KQX54_005652</name>
</gene>